<reference evidence="3 4" key="1">
    <citation type="journal article" date="2013" name="Genome Announc.">
        <title>Draft genome sequences for three mercury-methylating, sulfate-reducing bacteria.</title>
        <authorList>
            <person name="Brown S.D."/>
            <person name="Hurt R.A.Jr."/>
            <person name="Gilmour C.C."/>
            <person name="Elias D.A."/>
        </authorList>
    </citation>
    <scope>NUCLEOTIDE SEQUENCE [LARGE SCALE GENOMIC DNA]</scope>
    <source>
        <strain evidence="3 4">DSM 16529</strain>
    </source>
</reference>
<dbReference type="STRING" id="1121439.dsat_1265"/>
<name>S7UE83_9BACT</name>
<keyword evidence="1" id="KW-0472">Membrane</keyword>
<dbReference type="EMBL" id="ATHI01000031">
    <property type="protein sequence ID" value="EPR30543.1"/>
    <property type="molecule type" value="Genomic_DNA"/>
</dbReference>
<dbReference type="CDD" id="cd01483">
    <property type="entry name" value="E1_enzyme_family"/>
    <property type="match status" value="1"/>
</dbReference>
<comment type="caution">
    <text evidence="3">The sequence shown here is derived from an EMBL/GenBank/DDBJ whole genome shotgun (WGS) entry which is preliminary data.</text>
</comment>
<organism evidence="3 4">
    <name type="scientific">Alkalidesulfovibrio alkalitolerans DSM 16529</name>
    <dbReference type="NCBI Taxonomy" id="1121439"/>
    <lineage>
        <taxon>Bacteria</taxon>
        <taxon>Pseudomonadati</taxon>
        <taxon>Thermodesulfobacteriota</taxon>
        <taxon>Desulfovibrionia</taxon>
        <taxon>Desulfovibrionales</taxon>
        <taxon>Desulfovibrionaceae</taxon>
        <taxon>Alkalidesulfovibrio</taxon>
    </lineage>
</organism>
<dbReference type="NCBIfam" id="NF006077">
    <property type="entry name" value="PRK08223.1"/>
    <property type="match status" value="1"/>
</dbReference>
<dbReference type="eggNOG" id="COG0778">
    <property type="taxonomic scope" value="Bacteria"/>
</dbReference>
<dbReference type="GO" id="GO:0061504">
    <property type="term" value="P:cyclic threonylcarbamoyladenosine biosynthetic process"/>
    <property type="evidence" value="ECO:0007669"/>
    <property type="project" value="TreeGrafter"/>
</dbReference>
<accession>S7UE83</accession>
<dbReference type="InterPro" id="IPR035985">
    <property type="entry name" value="Ubiquitin-activating_enz"/>
</dbReference>
<keyword evidence="4" id="KW-1185">Reference proteome</keyword>
<evidence type="ECO:0000256" key="1">
    <source>
        <dbReference type="SAM" id="Phobius"/>
    </source>
</evidence>
<dbReference type="GO" id="GO:0008641">
    <property type="term" value="F:ubiquitin-like modifier activating enzyme activity"/>
    <property type="evidence" value="ECO:0007669"/>
    <property type="project" value="InterPro"/>
</dbReference>
<feature type="transmembrane region" description="Helical" evidence="1">
    <location>
        <begin position="159"/>
        <end position="178"/>
    </location>
</feature>
<dbReference type="Gene3D" id="3.40.109.10">
    <property type="entry name" value="NADH Oxidase"/>
    <property type="match status" value="2"/>
</dbReference>
<proteinExistence type="predicted"/>
<keyword evidence="1" id="KW-1133">Transmembrane helix</keyword>
<dbReference type="PANTHER" id="PTHR43267">
    <property type="entry name" value="TRNA THREONYLCARBAMOYLADENOSINE DEHYDRATASE"/>
    <property type="match status" value="1"/>
</dbReference>
<dbReference type="InterPro" id="IPR000594">
    <property type="entry name" value="ThiF_NAD_FAD-bd"/>
</dbReference>
<sequence length="682" mass="75551">MLSQDSKMPLHEKWSRGRVDYQDIAFARNHGLFSIDEQDALAEAVVAIPGLGGVGGQHLISLVRCGFRRFRLAEPDRFELVNVNRQAGASIDTLGRKKLDVMCEMARAINPFIETELFADGVTEGNLDAFLGGATMVVDGLDFFVFDMRRRMFMRAKEMGVPVITAGPLGFSTAMLVFSPRGMSFDEYFDIHDGLSQEECFLRFAMGLAPRAVHFRYVDRTRISLQRRKGPSSFIACQACAAMASMEAVRIVLGRPGLRSAPSYLQFDPYFGKLCVGRLAWGNRNPVQRAKLTVARTFLLARQGRIGHQEPAQRPRLPAPQGEQGGGVVSGEVFRYLVAAAVAAPSGDNVQPWRFSRNGDTLRVHMVAEADTSFFNIRQIATQISCGAAVENIVVAASELGLSADVRLPGAIGGDGLIAEVGLDRGASEADPLCEVIWERCTNRRLFKRKEISTGLVGRFAAEAERLGCRLHTVRGREDLKALGRLVFQADRIRTEHQGLHEHFAHMVRFTPQEAEQTRDGLPLKNLYGGFAGEQFLKLTRPWSAMRVANAIGAGRMVAMHSARGIVNSGAVCLLTAPGFGWADFVNGGRALERCWLKLTALGLAMQPMTAITLFRLRWDMEGEQAFSPRHGKMLKALWPEFDALFPAVDFSREGQVMLFRIGYARPIRYGTYRKPVEQFLM</sequence>
<dbReference type="Pfam" id="PF00899">
    <property type="entry name" value="ThiF"/>
    <property type="match status" value="1"/>
</dbReference>
<dbReference type="AlphaFoldDB" id="S7UE83"/>
<feature type="domain" description="THIF-type NAD/FAD binding fold" evidence="2">
    <location>
        <begin position="28"/>
        <end position="273"/>
    </location>
</feature>
<dbReference type="InterPro" id="IPR000415">
    <property type="entry name" value="Nitroreductase-like"/>
</dbReference>
<gene>
    <name evidence="3" type="ORF">dsat_1265</name>
</gene>
<dbReference type="PATRIC" id="fig|1121439.3.peg.2649"/>
<dbReference type="GO" id="GO:0016491">
    <property type="term" value="F:oxidoreductase activity"/>
    <property type="evidence" value="ECO:0007669"/>
    <property type="project" value="InterPro"/>
</dbReference>
<evidence type="ECO:0000259" key="2">
    <source>
        <dbReference type="Pfam" id="PF00899"/>
    </source>
</evidence>
<keyword evidence="1" id="KW-0812">Transmembrane</keyword>
<dbReference type="Proteomes" id="UP000014975">
    <property type="component" value="Unassembled WGS sequence"/>
</dbReference>
<dbReference type="Gene3D" id="3.40.50.720">
    <property type="entry name" value="NAD(P)-binding Rossmann-like Domain"/>
    <property type="match status" value="1"/>
</dbReference>
<evidence type="ECO:0000313" key="4">
    <source>
        <dbReference type="Proteomes" id="UP000014975"/>
    </source>
</evidence>
<protein>
    <submittedName>
        <fullName evidence="3">UBA/THIF-type NAD/FAD binding protein</fullName>
    </submittedName>
</protein>
<dbReference type="GO" id="GO:0061503">
    <property type="term" value="F:tRNA threonylcarbamoyladenosine dehydratase"/>
    <property type="evidence" value="ECO:0007669"/>
    <property type="project" value="TreeGrafter"/>
</dbReference>
<dbReference type="SUPFAM" id="SSF55469">
    <property type="entry name" value="FMN-dependent nitroreductase-like"/>
    <property type="match status" value="2"/>
</dbReference>
<dbReference type="SUPFAM" id="SSF69572">
    <property type="entry name" value="Activating enzymes of the ubiquitin-like proteins"/>
    <property type="match status" value="1"/>
</dbReference>
<dbReference type="OrthoDB" id="272552at2"/>
<dbReference type="PANTHER" id="PTHR43267:SF1">
    <property type="entry name" value="TRNA THREONYLCARBAMOYLADENOSINE DEHYDRATASE"/>
    <property type="match status" value="1"/>
</dbReference>
<dbReference type="InterPro" id="IPR045886">
    <property type="entry name" value="ThiF/MoeB/HesA"/>
</dbReference>
<evidence type="ECO:0000313" key="3">
    <source>
        <dbReference type="EMBL" id="EPR30543.1"/>
    </source>
</evidence>
<dbReference type="eggNOG" id="COG0476">
    <property type="taxonomic scope" value="Bacteria"/>
</dbReference>